<name>A0A8S1GQY0_9PELO</name>
<keyword evidence="1" id="KW-0677">Repeat</keyword>
<dbReference type="InterPro" id="IPR052065">
    <property type="entry name" value="Compl_asym_regulator"/>
</dbReference>
<dbReference type="Gene3D" id="2.20.100.10">
    <property type="entry name" value="Thrombospondin type-1 (TSP1) repeat"/>
    <property type="match status" value="3"/>
</dbReference>
<dbReference type="InterPro" id="IPR000884">
    <property type="entry name" value="TSP1_rpt"/>
</dbReference>
<dbReference type="PANTHER" id="PTHR22906">
    <property type="entry name" value="PROPERDIN"/>
    <property type="match status" value="1"/>
</dbReference>
<dbReference type="AlphaFoldDB" id="A0A8S1GQY0"/>
<evidence type="ECO:0000256" key="1">
    <source>
        <dbReference type="ARBA" id="ARBA00022737"/>
    </source>
</evidence>
<dbReference type="Pfam" id="PF00090">
    <property type="entry name" value="TSP_1"/>
    <property type="match status" value="5"/>
</dbReference>
<feature type="domain" description="Apple" evidence="5">
    <location>
        <begin position="22"/>
        <end position="104"/>
    </location>
</feature>
<evidence type="ECO:0000256" key="4">
    <source>
        <dbReference type="SAM" id="SignalP"/>
    </source>
</evidence>
<dbReference type="EMBL" id="CAJGYM010000002">
    <property type="protein sequence ID" value="CAD6185304.1"/>
    <property type="molecule type" value="Genomic_DNA"/>
</dbReference>
<dbReference type="OrthoDB" id="6273859at2759"/>
<comment type="caution">
    <text evidence="6">The sequence shown here is derived from an EMBL/GenBank/DDBJ whole genome shotgun (WGS) entry which is preliminary data.</text>
</comment>
<dbReference type="PROSITE" id="PS50092">
    <property type="entry name" value="TSP1"/>
    <property type="match status" value="5"/>
</dbReference>
<organism evidence="6 7">
    <name type="scientific">Caenorhabditis auriculariae</name>
    <dbReference type="NCBI Taxonomy" id="2777116"/>
    <lineage>
        <taxon>Eukaryota</taxon>
        <taxon>Metazoa</taxon>
        <taxon>Ecdysozoa</taxon>
        <taxon>Nematoda</taxon>
        <taxon>Chromadorea</taxon>
        <taxon>Rhabditida</taxon>
        <taxon>Rhabditina</taxon>
        <taxon>Rhabditomorpha</taxon>
        <taxon>Rhabditoidea</taxon>
        <taxon>Rhabditidae</taxon>
        <taxon>Peloderinae</taxon>
        <taxon>Caenorhabditis</taxon>
    </lineage>
</organism>
<dbReference type="Proteomes" id="UP000835052">
    <property type="component" value="Unassembled WGS sequence"/>
</dbReference>
<keyword evidence="7" id="KW-1185">Reference proteome</keyword>
<evidence type="ECO:0000313" key="6">
    <source>
        <dbReference type="EMBL" id="CAD6185304.1"/>
    </source>
</evidence>
<dbReference type="PROSITE" id="PS50948">
    <property type="entry name" value="PAN"/>
    <property type="match status" value="1"/>
</dbReference>
<proteinExistence type="predicted"/>
<evidence type="ECO:0000259" key="5">
    <source>
        <dbReference type="PROSITE" id="PS50948"/>
    </source>
</evidence>
<evidence type="ECO:0000256" key="2">
    <source>
        <dbReference type="ARBA" id="ARBA00023157"/>
    </source>
</evidence>
<reference evidence="6" key="1">
    <citation type="submission" date="2020-10" db="EMBL/GenBank/DDBJ databases">
        <authorList>
            <person name="Kikuchi T."/>
        </authorList>
    </citation>
    <scope>NUCLEOTIDE SEQUENCE</scope>
    <source>
        <strain evidence="6">NKZ352</strain>
    </source>
</reference>
<protein>
    <recommendedName>
        <fullName evidence="5">Apple domain-containing protein</fullName>
    </recommendedName>
</protein>
<feature type="signal peptide" evidence="4">
    <location>
        <begin position="1"/>
        <end position="18"/>
    </location>
</feature>
<evidence type="ECO:0000313" key="7">
    <source>
        <dbReference type="Proteomes" id="UP000835052"/>
    </source>
</evidence>
<feature type="region of interest" description="Disordered" evidence="3">
    <location>
        <begin position="174"/>
        <end position="201"/>
    </location>
</feature>
<gene>
    <name evidence="6" type="ORF">CAUJ_LOCUS1223</name>
</gene>
<dbReference type="InterPro" id="IPR003609">
    <property type="entry name" value="Pan_app"/>
</dbReference>
<dbReference type="PANTHER" id="PTHR22906:SF47">
    <property type="entry name" value="APPLE DOMAIN-CONTAINING PROTEIN"/>
    <property type="match status" value="1"/>
</dbReference>
<dbReference type="SUPFAM" id="SSF82895">
    <property type="entry name" value="TSP-1 type 1 repeat"/>
    <property type="match status" value="5"/>
</dbReference>
<sequence length="1089" mass="122052">MRLLILLHVFYSIRIGHSLRVCTMKHYRINSGDVLQRVELSTAEKCVERCIENMMYCYVAQFSKSKNKVLGVCSLYAKTKKEMTLHPDATIDPLTIIYELVEKCAPFTSSEKFKADRREQKPKVVPEVEDRLADSFFPESDHVSGDDEFSVNNNRYAVMKVLEDEVEVEATNDAFPRDPFTDSPRYHEMSKEYKTSREESSPIRPIVMHRGLQLNSANSGRFGYPCPPNADCAKTLYQMDLSPCPARQGDPCAPRPPCLNDDCYHVAPPEAEGQIMPQWSEWSSCSASCGSSTKTRQCSGQLPHLINIPYLNALSGLLGLRGHFVQLLVAEVNSNELELARTAAIALDPAYRAIHCLAQYGLTGLRGPVASKRAAVGLNAVQELVRMDFFALGRQVKSDHVIEDRVRTGENGAAGASARKLVAEEKHIDQETVLTAIHVKEHPKKSYFVTNNLVQSGHSGLNGRFVKKKCGEETFRLRNRVCQYGTNGADCEGPAQDQSSCPVRECPKWSEWEEWSDCSTTCGQGSQKRLRKCVNGYECTGPANEMRFCQIASCPYWGEWSQWSGCSVSCGRGFCERNRKCITDEFLHIPSLDELEHDDSSSELRAEAKQALIARAKIVKNLNQSEASLSPSRNGFESSGGTCGGSSSEKKVCDAGPCCFWENWTEWSPCIGCGRDGITKRNRACNPEGYSSETFAPPFQVSFQEDFDRHPPAAAPLDQYTIPKSSEMTLIGLSPIIPIVHRGKRQSSYGLALRARPPQCHCPGESFDTKPCPNPLPCEDPTPSCEWSSWGEWCGCQRCREGQQIRRRYCDRVNTIRGGPMKPDLSCECPDGLDMEDRPCKVDNSCFRGLTAYNLDLSERGRQNSRENNRGFYSQSSSRQEENVDRYVPIDSVIGRVELNRKASENYDRKDSASIYTTTQYPYAMCQWSKWSPWSDCDSEFEMERKRFCVGDQADLVSNCECVGKSHEEQRCTQKPQKTSSQAEMSVETTEAEIESGLDELLKLTDESSPRATEISSSLTDLQCDWTRWSQWSVCTTTCGPGQRMRRRRCPCGENKCGAGVESSTEHCDSAPCTSSNQRNHPNFRIVSS</sequence>
<feature type="compositionally biased region" description="Basic and acidic residues" evidence="3">
    <location>
        <begin position="175"/>
        <end position="201"/>
    </location>
</feature>
<feature type="region of interest" description="Disordered" evidence="3">
    <location>
        <begin position="628"/>
        <end position="649"/>
    </location>
</feature>
<dbReference type="InterPro" id="IPR036383">
    <property type="entry name" value="TSP1_rpt_sf"/>
</dbReference>
<keyword evidence="4" id="KW-0732">Signal</keyword>
<keyword evidence="2" id="KW-1015">Disulfide bond</keyword>
<feature type="region of interest" description="Disordered" evidence="3">
    <location>
        <begin position="863"/>
        <end position="884"/>
    </location>
</feature>
<accession>A0A8S1GQY0</accession>
<evidence type="ECO:0000256" key="3">
    <source>
        <dbReference type="SAM" id="MobiDB-lite"/>
    </source>
</evidence>
<dbReference type="SMART" id="SM00209">
    <property type="entry name" value="TSP1"/>
    <property type="match status" value="7"/>
</dbReference>
<feature type="chain" id="PRO_5035744373" description="Apple domain-containing protein" evidence="4">
    <location>
        <begin position="19"/>
        <end position="1089"/>
    </location>
</feature>